<sequence length="69" mass="7719">MKKKYIKPEITVIKMEESLMQHASVWTVDGDKGGDIIEGFPDFMTTVDNENKDNSGNAKSAPFTGPWEL</sequence>
<proteinExistence type="predicted"/>
<organism evidence="1 2">
    <name type="scientific">Palleniella muris</name>
    <dbReference type="NCBI Taxonomy" id="3038145"/>
    <lineage>
        <taxon>Bacteria</taxon>
        <taxon>Pseudomonadati</taxon>
        <taxon>Bacteroidota</taxon>
        <taxon>Bacteroidia</taxon>
        <taxon>Bacteroidales</taxon>
        <taxon>Prevotellaceae</taxon>
        <taxon>Palleniella</taxon>
    </lineage>
</organism>
<name>A0AC61QNX8_9BACT</name>
<comment type="caution">
    <text evidence="1">The sequence shown here is derived from an EMBL/GenBank/DDBJ whole genome shotgun (WGS) entry which is preliminary data.</text>
</comment>
<dbReference type="EMBL" id="SRZC01000016">
    <property type="protein sequence ID" value="TGX81495.1"/>
    <property type="molecule type" value="Genomic_DNA"/>
</dbReference>
<accession>A0AC61QNX8</accession>
<keyword evidence="2" id="KW-1185">Reference proteome</keyword>
<reference evidence="1" key="1">
    <citation type="submission" date="2019-04" db="EMBL/GenBank/DDBJ databases">
        <title>Microbes associate with the intestines of laboratory mice.</title>
        <authorList>
            <person name="Navarre W."/>
            <person name="Wong E."/>
            <person name="Huang K."/>
            <person name="Tropini C."/>
            <person name="Ng K."/>
            <person name="Yu B."/>
        </authorList>
    </citation>
    <scope>NUCLEOTIDE SEQUENCE</scope>
    <source>
        <strain evidence="1">NM73_A23</strain>
    </source>
</reference>
<gene>
    <name evidence="1" type="ORF">E5358_10190</name>
</gene>
<protein>
    <submittedName>
        <fullName evidence="1">Uncharacterized protein</fullName>
    </submittedName>
</protein>
<dbReference type="Proteomes" id="UP000308886">
    <property type="component" value="Unassembled WGS sequence"/>
</dbReference>
<evidence type="ECO:0000313" key="2">
    <source>
        <dbReference type="Proteomes" id="UP000308886"/>
    </source>
</evidence>
<evidence type="ECO:0000313" key="1">
    <source>
        <dbReference type="EMBL" id="TGX81495.1"/>
    </source>
</evidence>